<dbReference type="GO" id="GO:0015171">
    <property type="term" value="F:amino acid transmembrane transporter activity"/>
    <property type="evidence" value="ECO:0007669"/>
    <property type="project" value="TreeGrafter"/>
</dbReference>
<feature type="transmembrane region" description="Helical" evidence="6">
    <location>
        <begin position="39"/>
        <end position="62"/>
    </location>
</feature>
<evidence type="ECO:0000256" key="3">
    <source>
        <dbReference type="ARBA" id="ARBA00022692"/>
    </source>
</evidence>
<dbReference type="Pfam" id="PF01810">
    <property type="entry name" value="LysE"/>
    <property type="match status" value="1"/>
</dbReference>
<dbReference type="InterPro" id="IPR001123">
    <property type="entry name" value="LeuE-type"/>
</dbReference>
<dbReference type="AlphaFoldDB" id="A0A3G3JW59"/>
<dbReference type="RefSeq" id="WP_123040147.1">
    <property type="nucleotide sequence ID" value="NZ_CP033433.1"/>
</dbReference>
<sequence length="201" mass="21560">MISAFIHGFILAIGLIIPLGVQNFFVFSQGASRRFGRTVPISVTAGICDTLLILLAVSGVSVVVLNFVWMKTVLVVLGSLFLLYMGYMSWKAKPDTNKKDGHAGATTAKLVSYTMMISILNPHAILDTIGVIGTSSIQYAGYEKVAFTGACVAVSWMWFFFLAALGHFVGSKDPTGKLVGALNKLSAIVMWAAAVYLVKTL</sequence>
<keyword evidence="2" id="KW-1003">Cell membrane</keyword>
<evidence type="ECO:0000313" key="8">
    <source>
        <dbReference type="Proteomes" id="UP000269097"/>
    </source>
</evidence>
<feature type="transmembrane region" description="Helical" evidence="6">
    <location>
        <begin position="110"/>
        <end position="133"/>
    </location>
</feature>
<evidence type="ECO:0000256" key="2">
    <source>
        <dbReference type="ARBA" id="ARBA00022475"/>
    </source>
</evidence>
<evidence type="ECO:0000256" key="5">
    <source>
        <dbReference type="ARBA" id="ARBA00023136"/>
    </source>
</evidence>
<feature type="transmembrane region" description="Helical" evidence="6">
    <location>
        <begin position="181"/>
        <end position="198"/>
    </location>
</feature>
<feature type="transmembrane region" description="Helical" evidence="6">
    <location>
        <begin position="145"/>
        <end position="169"/>
    </location>
</feature>
<dbReference type="EMBL" id="CP033433">
    <property type="protein sequence ID" value="AYQ72087.1"/>
    <property type="molecule type" value="Genomic_DNA"/>
</dbReference>
<keyword evidence="3 6" id="KW-0812">Transmembrane</keyword>
<dbReference type="GO" id="GO:0005886">
    <property type="term" value="C:plasma membrane"/>
    <property type="evidence" value="ECO:0007669"/>
    <property type="project" value="UniProtKB-SubCell"/>
</dbReference>
<accession>A0A3G3JW59</accession>
<dbReference type="PANTHER" id="PTHR30086:SF20">
    <property type="entry name" value="ARGININE EXPORTER PROTEIN ARGO-RELATED"/>
    <property type="match status" value="1"/>
</dbReference>
<keyword evidence="5 6" id="KW-0472">Membrane</keyword>
<evidence type="ECO:0000256" key="6">
    <source>
        <dbReference type="SAM" id="Phobius"/>
    </source>
</evidence>
<gene>
    <name evidence="7" type="ORF">EAV92_05580</name>
</gene>
<proteinExistence type="predicted"/>
<evidence type="ECO:0000256" key="1">
    <source>
        <dbReference type="ARBA" id="ARBA00004651"/>
    </source>
</evidence>
<protein>
    <submittedName>
        <fullName evidence="7">Amino acid transporter</fullName>
    </submittedName>
</protein>
<feature type="transmembrane region" description="Helical" evidence="6">
    <location>
        <begin position="6"/>
        <end position="27"/>
    </location>
</feature>
<keyword evidence="8" id="KW-1185">Reference proteome</keyword>
<keyword evidence="4 6" id="KW-1133">Transmembrane helix</keyword>
<comment type="subcellular location">
    <subcellularLocation>
        <location evidence="1">Cell membrane</location>
        <topology evidence="1">Multi-pass membrane protein</topology>
    </subcellularLocation>
</comment>
<evidence type="ECO:0000256" key="4">
    <source>
        <dbReference type="ARBA" id="ARBA00022989"/>
    </source>
</evidence>
<dbReference type="KEGG" id="coh:EAV92_05580"/>
<reference evidence="7 8" key="1">
    <citation type="submission" date="2018-10" db="EMBL/GenBank/DDBJ databases">
        <title>Genome Sequence of Cohnella sp.</title>
        <authorList>
            <person name="Srinivasan S."/>
            <person name="Kim M.K."/>
        </authorList>
    </citation>
    <scope>NUCLEOTIDE SEQUENCE [LARGE SCALE GENOMIC DNA]</scope>
    <source>
        <strain evidence="7 8">18JY8-7</strain>
    </source>
</reference>
<feature type="transmembrane region" description="Helical" evidence="6">
    <location>
        <begin position="68"/>
        <end position="90"/>
    </location>
</feature>
<dbReference type="PANTHER" id="PTHR30086">
    <property type="entry name" value="ARGININE EXPORTER PROTEIN ARGO"/>
    <property type="match status" value="1"/>
</dbReference>
<organism evidence="7 8">
    <name type="scientific">Cohnella candidum</name>
    <dbReference type="NCBI Taxonomy" id="2674991"/>
    <lineage>
        <taxon>Bacteria</taxon>
        <taxon>Bacillati</taxon>
        <taxon>Bacillota</taxon>
        <taxon>Bacilli</taxon>
        <taxon>Bacillales</taxon>
        <taxon>Paenibacillaceae</taxon>
        <taxon>Cohnella</taxon>
    </lineage>
</organism>
<evidence type="ECO:0000313" key="7">
    <source>
        <dbReference type="EMBL" id="AYQ72087.1"/>
    </source>
</evidence>
<dbReference type="Proteomes" id="UP000269097">
    <property type="component" value="Chromosome"/>
</dbReference>
<name>A0A3G3JW59_9BACL</name>